<gene>
    <name evidence="1" type="ORF">IC621_09180</name>
</gene>
<dbReference type="AlphaFoldDB" id="A0A926RXQ8"/>
<protein>
    <recommendedName>
        <fullName evidence="3">Abortive phage infection protein</fullName>
    </recommendedName>
</protein>
<dbReference type="RefSeq" id="WP_191157992.1">
    <property type="nucleotide sequence ID" value="NZ_JACXAI010000009.1"/>
</dbReference>
<evidence type="ECO:0000313" key="1">
    <source>
        <dbReference type="EMBL" id="MBD1380402.1"/>
    </source>
</evidence>
<sequence>MDEQTVNTVLNELRSGELKEYHVSKDQFLTFRKILVDRVDFKHFRGIAQHGGSVIFRYLENPRS</sequence>
<name>A0A926RXQ8_9BACI</name>
<keyword evidence="2" id="KW-1185">Reference proteome</keyword>
<accession>A0A926RXQ8</accession>
<evidence type="ECO:0008006" key="3">
    <source>
        <dbReference type="Google" id="ProtNLM"/>
    </source>
</evidence>
<dbReference type="Proteomes" id="UP000626844">
    <property type="component" value="Unassembled WGS sequence"/>
</dbReference>
<evidence type="ECO:0000313" key="2">
    <source>
        <dbReference type="Proteomes" id="UP000626844"/>
    </source>
</evidence>
<organism evidence="1 2">
    <name type="scientific">Metabacillus arenae</name>
    <dbReference type="NCBI Taxonomy" id="2771434"/>
    <lineage>
        <taxon>Bacteria</taxon>
        <taxon>Bacillati</taxon>
        <taxon>Bacillota</taxon>
        <taxon>Bacilli</taxon>
        <taxon>Bacillales</taxon>
        <taxon>Bacillaceae</taxon>
        <taxon>Metabacillus</taxon>
    </lineage>
</organism>
<proteinExistence type="predicted"/>
<comment type="caution">
    <text evidence="1">The sequence shown here is derived from an EMBL/GenBank/DDBJ whole genome shotgun (WGS) entry which is preliminary data.</text>
</comment>
<reference evidence="1" key="1">
    <citation type="submission" date="2020-09" db="EMBL/GenBank/DDBJ databases">
        <title>A novel bacterium of genus Bacillus, isolated from South China Sea.</title>
        <authorList>
            <person name="Huang H."/>
            <person name="Mo K."/>
            <person name="Hu Y."/>
        </authorList>
    </citation>
    <scope>NUCLEOTIDE SEQUENCE</scope>
    <source>
        <strain evidence="1">IB182487</strain>
    </source>
</reference>
<dbReference type="EMBL" id="JACXAI010000009">
    <property type="protein sequence ID" value="MBD1380402.1"/>
    <property type="molecule type" value="Genomic_DNA"/>
</dbReference>